<feature type="domain" description="NWD1/2-like winged helix-turn-helix" evidence="4">
    <location>
        <begin position="761"/>
        <end position="868"/>
    </location>
</feature>
<dbReference type="PANTHER" id="PTHR19871:SF14">
    <property type="entry name" value="DUF4062 DOMAIN-CONTAINING PROTEIN"/>
    <property type="match status" value="1"/>
</dbReference>
<dbReference type="InterPro" id="IPR057588">
    <property type="entry name" value="NWD1/2-like_WH"/>
</dbReference>
<keyword evidence="1" id="KW-0853">WD repeat</keyword>
<evidence type="ECO:0000313" key="5">
    <source>
        <dbReference type="EMBL" id="KAF8571461.1"/>
    </source>
</evidence>
<evidence type="ECO:0000256" key="1">
    <source>
        <dbReference type="ARBA" id="ARBA00022574"/>
    </source>
</evidence>
<dbReference type="SUPFAM" id="SSF50998">
    <property type="entry name" value="Quinoprotein alcohol dehydrogenase-like"/>
    <property type="match status" value="1"/>
</dbReference>
<keyword evidence="6" id="KW-1185">Reference proteome</keyword>
<gene>
    <name evidence="5" type="ORF">P879_00529</name>
</gene>
<dbReference type="SUPFAM" id="SSF82171">
    <property type="entry name" value="DPP6 N-terminal domain-like"/>
    <property type="match status" value="1"/>
</dbReference>
<name>A0A8T0DXY7_9TREM</name>
<dbReference type="EMBL" id="JTDF01000510">
    <property type="protein sequence ID" value="KAF8571461.1"/>
    <property type="molecule type" value="Genomic_DNA"/>
</dbReference>
<dbReference type="InterPro" id="IPR027417">
    <property type="entry name" value="P-loop_NTPase"/>
</dbReference>
<dbReference type="InterPro" id="IPR052752">
    <property type="entry name" value="NACHT-WD_repeat"/>
</dbReference>
<accession>A0A8T0DXY7</accession>
<comment type="caution">
    <text evidence="5">The sequence shown here is derived from an EMBL/GenBank/DDBJ whole genome shotgun (WGS) entry which is preliminary data.</text>
</comment>
<dbReference type="Pfam" id="PF25469">
    <property type="entry name" value="WHD_NWD1"/>
    <property type="match status" value="1"/>
</dbReference>
<dbReference type="PANTHER" id="PTHR19871">
    <property type="entry name" value="BETA TRANSDUCIN-RELATED PROTEIN"/>
    <property type="match status" value="1"/>
</dbReference>
<dbReference type="SUPFAM" id="SSF52540">
    <property type="entry name" value="P-loop containing nucleoside triphosphate hydrolases"/>
    <property type="match status" value="1"/>
</dbReference>
<evidence type="ECO:0000259" key="4">
    <source>
        <dbReference type="Pfam" id="PF25469"/>
    </source>
</evidence>
<evidence type="ECO:0000256" key="2">
    <source>
        <dbReference type="ARBA" id="ARBA00022737"/>
    </source>
</evidence>
<dbReference type="OrthoDB" id="2325716at2759"/>
<keyword evidence="2" id="KW-0677">Repeat</keyword>
<evidence type="ECO:0000256" key="3">
    <source>
        <dbReference type="SAM" id="MobiDB-lite"/>
    </source>
</evidence>
<feature type="region of interest" description="Disordered" evidence="3">
    <location>
        <begin position="1238"/>
        <end position="1258"/>
    </location>
</feature>
<dbReference type="Gene3D" id="3.40.50.300">
    <property type="entry name" value="P-loop containing nucleotide triphosphate hydrolases"/>
    <property type="match status" value="1"/>
</dbReference>
<organism evidence="5 6">
    <name type="scientific">Paragonimus westermani</name>
    <dbReference type="NCBI Taxonomy" id="34504"/>
    <lineage>
        <taxon>Eukaryota</taxon>
        <taxon>Metazoa</taxon>
        <taxon>Spiralia</taxon>
        <taxon>Lophotrochozoa</taxon>
        <taxon>Platyhelminthes</taxon>
        <taxon>Trematoda</taxon>
        <taxon>Digenea</taxon>
        <taxon>Plagiorchiida</taxon>
        <taxon>Troglotremata</taxon>
        <taxon>Troglotrematidae</taxon>
        <taxon>Paragonimus</taxon>
    </lineage>
</organism>
<dbReference type="InterPro" id="IPR011047">
    <property type="entry name" value="Quinoprotein_ADH-like_sf"/>
</dbReference>
<sequence length="2261" mass="255771">MRWGVPDVSQIDHLGPQICYDEVEHCKAVSLGPPFITLLGQRYGDFEIPFTISLAEMQLISETATNNPQIPKECTEALHAWYTLDENCVVPTYQLKPIVEAHLTLDAQLVSEAKKKWEMGEKGLRILFSSVIPIMVESGKINKEKAKRYACSGKNDVLDSLVGGFTGFLVRLDRLREKEPGVVSLMIDSGPSAFFVNSNVSNRMSQCNDVESGLLGMTEHEIINGILNASENIRRRIPAFIRTITDLERIHEHPKAHWYLLDKSYNSTLISCTFSFLDMFLEPERRIDENRFELINDMRDITLAAVLKENNIRTYEVPWEAIANDGVERSVYLRKFCMEFENKTISLIDKTIAEMSSFENDDLYVETLQHLNACNVHVKYFHGRDYVIHAVRDYIIGPSKDPFLIYGYSGSGKTSIIAKVASMARGWLPDMEPQSSVKPSMVTQSRRSSRLLNQGLLESKATKSRRVLFKTQELATQSYVNPQDTAMVIVRFLGTSPGTSTLRQTLKYMCRQLATSLSGLAEEKTIEIAEDMDPEAIRTMDDFQQVVNTFYSLLRCYSNMGRWVVIFLDAIDQLDPADGAYNLSWLRSPLPNNVRLIISTLPDVGGILDAFRAMYPEGPAKRKLSGDAGFKEEPVAEESGDNHPRRESSEKVTNTKNSFEVSALESTMCEKVLESRLNDRNRVLQPFQWRLVRRAFDRCRLTIFVVLVDRVVSQWRSWHVPRSVKNNPERQMKLNPICTDAEALEAIREWPILELALNERDAIRKLFDSLERSHGKVFTSHALAYITGSRNGLSEAEIVDLLSLDDDVLRDVFQHHLPPQIRAPPFVWARLRSSIGGNLVEREVDGIGVIFWYHRQFIEAAQEYYLSDWNFKQKIHSTMADYFLGTWAGKKKYFQYPKYLVKKLALSEASYEDRAVPPQPYVFEEKTPNSKGVRLNLRKLNELPWHLISSGRIDDFYSEIVFNYEFLVNKLKGTSRSQLLADLNLPDELYENYLETRQCNTVDATNKLPEEERSVRRGGFKMSFAPTAAEDLARFQPKPPIPELHLVYNSIRIAALSLDADPNCLTVDLLGRLSKIPVHNRISSANLITRNTLYTFSGALPSTRHISQSRGLVKKNLPTSLKPDQPVARDYIEELLQQCRLMGRNHCAILPRSLCFDSGSGLLHTTFDLGMGLSCLMTNRLILSIPLSGGTLTWYDLSGHSLKSMPHVAANLFSVKSLIRKHKPNPVSVTLIPLKSGSTLQGDSGPKDEVGESIDDKTSEKEEVRLLQLAEVDFFTGRVTELCNLDKDWSAWFSMNNVNMLMGDWIASMVDHFLYLAHWRSHQLIVANQPMVNRVFWYSDVHQMLGFVINSGAFVIDTLRHRIAKLPTSQDMSLVSLAIMADNTVICCTKQNTLKFEMLIFEPTVELDSELSESENWIQDGTVNTIDLGIWKFHMNRSVTFPHPSGFRMQQMSSHLSYDGQMMACLFQTRRKQAIGFGFVWNHKTGHLVELNLPNSSDENEETEEQMAMCKSVIKYTTGYGRDVAVFFSHENDLLLTSGAECLLLVWSTNTGHLLRVVSQGGAEGIICGVAPNNSNKNTCTLAMGSENGSMLVVCHFPDQSALQYGDSPDQSIFVMGKVYHMDALRKPSKEFATMGSMLFSENETTESSSNQMITATGEPLTFQPAYISTEYVTEDALPTMILASYKKEARFEADSLVLYDLDEDCQTPICCWSTGNVNAKNISAFFSSEPVEMWPAYNETQLAFVHTTVTHVKVLTVFYNLNRPESSSSVATYVFLDPIYLDLYMPNLYCITANGPIRNFGLLNSEYGFLVLVRAHSLSNSKLLIDIQISDPEVGLRSLWDGKLQVIDLVPAVKLIGRAGHFMLDQRELQTPILQQLSNRPNHPSQLVIGLSESHKSMHPVTRSDGRAVVWLGAVIIVDLGYPKIHPNSPSTVCPVVLKTVLLDHGPQLLILPDGDTVVNYRLAKYNIESGLRTREYEASEIDKQLYKIAAGFHTNDRATSSTSNSTCSSDDVDETNVPKVHEVTTTNSIQFVEEQVYLQDLQLMCSGALIVGKQHQPEQQIFLDFDASFSDSDDEDYGASPARCLLAYTTNDLRRVASYKFENEPYIVWTNDKTNTIITVTPNEYIRGFELSSEKLDRKRLGLLRRIEIKQEADGKLHTFDKIILHLPDDFCQCSLLSSIPLHYVVAHTNEAIDNEKSLLAKNREPTEEEEMLELLGYLEATGLSEILQRALLEVADRRSLDPIQMLAESIRRQWEQQL</sequence>
<reference evidence="5 6" key="1">
    <citation type="submission" date="2019-07" db="EMBL/GenBank/DDBJ databases">
        <title>Annotation for the trematode Paragonimus westermani.</title>
        <authorList>
            <person name="Choi Y.-J."/>
        </authorList>
    </citation>
    <scope>NUCLEOTIDE SEQUENCE [LARGE SCALE GENOMIC DNA]</scope>
    <source>
        <strain evidence="5">180907_Pwestermani</strain>
    </source>
</reference>
<evidence type="ECO:0000313" key="6">
    <source>
        <dbReference type="Proteomes" id="UP000699462"/>
    </source>
</evidence>
<proteinExistence type="predicted"/>
<protein>
    <recommendedName>
        <fullName evidence="4">NWD1/2-like winged helix-turn-helix domain-containing protein</fullName>
    </recommendedName>
</protein>
<feature type="compositionally biased region" description="Basic and acidic residues" evidence="3">
    <location>
        <begin position="1245"/>
        <end position="1258"/>
    </location>
</feature>
<feature type="region of interest" description="Disordered" evidence="3">
    <location>
        <begin position="621"/>
        <end position="656"/>
    </location>
</feature>
<feature type="compositionally biased region" description="Basic and acidic residues" evidence="3">
    <location>
        <begin position="629"/>
        <end position="650"/>
    </location>
</feature>
<dbReference type="Proteomes" id="UP000699462">
    <property type="component" value="Unassembled WGS sequence"/>
</dbReference>